<dbReference type="GO" id="GO:0016491">
    <property type="term" value="F:oxidoreductase activity"/>
    <property type="evidence" value="ECO:0007669"/>
    <property type="project" value="InterPro"/>
</dbReference>
<dbReference type="Gene3D" id="2.40.40.20">
    <property type="match status" value="1"/>
</dbReference>
<name>A0A0P8CBL9_9EURY</name>
<accession>A0A0P8CBL9</accession>
<evidence type="ECO:0000313" key="2">
    <source>
        <dbReference type="EMBL" id="KPQ44237.1"/>
    </source>
</evidence>
<evidence type="ECO:0000313" key="3">
    <source>
        <dbReference type="Proteomes" id="UP000050360"/>
    </source>
</evidence>
<dbReference type="InterPro" id="IPR006657">
    <property type="entry name" value="MoPterin_dinucl-bd_dom"/>
</dbReference>
<sequence>MTLNAILITGRTINQGATIENKTSSDYQEATAYCELNPKDIGILGISPGSRVLVKTDHGDVVVKLKENKGNPDGMAFIPMGPWANAVVDPDTKGCGMPGFKGIPARIEPTDKKVLLMKELIARYK</sequence>
<dbReference type="EMBL" id="LKCM01000102">
    <property type="protein sequence ID" value="KPQ44237.1"/>
    <property type="molecule type" value="Genomic_DNA"/>
</dbReference>
<dbReference type="GO" id="GO:0043546">
    <property type="term" value="F:molybdopterin cofactor binding"/>
    <property type="evidence" value="ECO:0007669"/>
    <property type="project" value="InterPro"/>
</dbReference>
<dbReference type="SUPFAM" id="SSF50692">
    <property type="entry name" value="ADC-like"/>
    <property type="match status" value="1"/>
</dbReference>
<proteinExistence type="predicted"/>
<dbReference type="InterPro" id="IPR009010">
    <property type="entry name" value="Asp_de-COase-like_dom_sf"/>
</dbReference>
<dbReference type="InterPro" id="IPR012040">
    <property type="entry name" value="Formylmethanofuran_DH_dsu"/>
</dbReference>
<comment type="caution">
    <text evidence="2">The sequence shown here is derived from an EMBL/GenBank/DDBJ whole genome shotgun (WGS) entry which is preliminary data.</text>
</comment>
<gene>
    <name evidence="2" type="primary">fmdD</name>
    <name evidence="2" type="ORF">MPEBLZ_01219</name>
</gene>
<dbReference type="AlphaFoldDB" id="A0A0P8CBL9"/>
<dbReference type="PIRSF" id="PIRSF015873">
    <property type="entry name" value="FwdD"/>
    <property type="match status" value="1"/>
</dbReference>
<protein>
    <submittedName>
        <fullName evidence="2">Molybdenum dependent formylmethanofuran dehydrogenase subunit fmdD</fullName>
    </submittedName>
</protein>
<dbReference type="Proteomes" id="UP000050360">
    <property type="component" value="Unassembled WGS sequence"/>
</dbReference>
<dbReference type="Pfam" id="PF01568">
    <property type="entry name" value="Molydop_binding"/>
    <property type="match status" value="1"/>
</dbReference>
<organism evidence="2 3">
    <name type="scientific">Candidatus Methanoperedens nitratireducens</name>
    <dbReference type="NCBI Taxonomy" id="1392998"/>
    <lineage>
        <taxon>Archaea</taxon>
        <taxon>Methanobacteriati</taxon>
        <taxon>Methanobacteriota</taxon>
        <taxon>Stenosarchaea group</taxon>
        <taxon>Methanomicrobia</taxon>
        <taxon>Methanosarcinales</taxon>
        <taxon>ANME-2 cluster</taxon>
        <taxon>Candidatus Methanoperedentaceae</taxon>
        <taxon>Candidatus Methanoperedens</taxon>
    </lineage>
</organism>
<feature type="domain" description="Molybdopterin dinucleotide-binding" evidence="1">
    <location>
        <begin position="6"/>
        <end position="103"/>
    </location>
</feature>
<evidence type="ECO:0000259" key="1">
    <source>
        <dbReference type="Pfam" id="PF01568"/>
    </source>
</evidence>
<reference evidence="2 3" key="1">
    <citation type="submission" date="2015-09" db="EMBL/GenBank/DDBJ databases">
        <title>A metagenomics-based metabolic model of nitrate-dependent anaerobic oxidation of methane by Methanoperedens-like archaea.</title>
        <authorList>
            <person name="Arshad A."/>
            <person name="Speth D.R."/>
            <person name="De Graaf R.M."/>
            <person name="Op Den Camp H.J."/>
            <person name="Jetten M.S."/>
            <person name="Welte C.U."/>
        </authorList>
    </citation>
    <scope>NUCLEOTIDE SEQUENCE [LARGE SCALE GENOMIC DNA]</scope>
</reference>